<feature type="transmembrane region" description="Helical" evidence="5">
    <location>
        <begin position="342"/>
        <end position="362"/>
    </location>
</feature>
<feature type="transmembrane region" description="Helical" evidence="5">
    <location>
        <begin position="86"/>
        <end position="105"/>
    </location>
</feature>
<evidence type="ECO:0000313" key="6">
    <source>
        <dbReference type="EMBL" id="KAB0804817.1"/>
    </source>
</evidence>
<keyword evidence="3 5" id="KW-1133">Transmembrane helix</keyword>
<reference evidence="6 7" key="1">
    <citation type="journal article" date="2018" name="Elife">
        <title>Firefly genomes illuminate parallel origins of bioluminescence in beetles.</title>
        <authorList>
            <person name="Fallon T.R."/>
            <person name="Lower S.E."/>
            <person name="Chang C.H."/>
            <person name="Bessho-Uehara M."/>
            <person name="Martin G.J."/>
            <person name="Bewick A.J."/>
            <person name="Behringer M."/>
            <person name="Debat H.J."/>
            <person name="Wong I."/>
            <person name="Day J.C."/>
            <person name="Suvorov A."/>
            <person name="Silva C.J."/>
            <person name="Stanger-Hall K.F."/>
            <person name="Hall D.W."/>
            <person name="Schmitz R.J."/>
            <person name="Nelson D.R."/>
            <person name="Lewis S.M."/>
            <person name="Shigenobu S."/>
            <person name="Bybee S.M."/>
            <person name="Larracuente A.M."/>
            <person name="Oba Y."/>
            <person name="Weng J.K."/>
        </authorList>
    </citation>
    <scope>NUCLEOTIDE SEQUENCE [LARGE SCALE GENOMIC DNA]</scope>
    <source>
        <strain evidence="6">1611_PpyrPB1</strain>
        <tissue evidence="6">Whole body</tissue>
    </source>
</reference>
<feature type="transmembrane region" description="Helical" evidence="5">
    <location>
        <begin position="12"/>
        <end position="30"/>
    </location>
</feature>
<feature type="transmembrane region" description="Helical" evidence="5">
    <location>
        <begin position="185"/>
        <end position="204"/>
    </location>
</feature>
<keyword evidence="7" id="KW-1185">Reference proteome</keyword>
<dbReference type="PANTHER" id="PTHR23507:SF1">
    <property type="entry name" value="FI18259P1-RELATED"/>
    <property type="match status" value="1"/>
</dbReference>
<feature type="transmembrane region" description="Helical" evidence="5">
    <location>
        <begin position="210"/>
        <end position="234"/>
    </location>
</feature>
<dbReference type="Gene3D" id="1.20.1250.20">
    <property type="entry name" value="MFS general substrate transporter like domains"/>
    <property type="match status" value="1"/>
</dbReference>
<evidence type="ECO:0000256" key="4">
    <source>
        <dbReference type="ARBA" id="ARBA00023136"/>
    </source>
</evidence>
<feature type="transmembrane region" description="Helical" evidence="5">
    <location>
        <begin position="153"/>
        <end position="173"/>
    </location>
</feature>
<dbReference type="Proteomes" id="UP000327044">
    <property type="component" value="Unassembled WGS sequence"/>
</dbReference>
<comment type="subcellular location">
    <subcellularLocation>
        <location evidence="1">Membrane</location>
        <topology evidence="1">Multi-pass membrane protein</topology>
    </subcellularLocation>
</comment>
<evidence type="ECO:0000313" key="7">
    <source>
        <dbReference type="Proteomes" id="UP000327044"/>
    </source>
</evidence>
<feature type="transmembrane region" description="Helical" evidence="5">
    <location>
        <begin position="368"/>
        <end position="389"/>
    </location>
</feature>
<dbReference type="PANTHER" id="PTHR23507">
    <property type="entry name" value="ZGC:174356"/>
    <property type="match status" value="1"/>
</dbReference>
<gene>
    <name evidence="6" type="ORF">PPYR_01787</name>
</gene>
<organism evidence="6 7">
    <name type="scientific">Photinus pyralis</name>
    <name type="common">Common eastern firefly</name>
    <name type="synonym">Lampyris pyralis</name>
    <dbReference type="NCBI Taxonomy" id="7054"/>
    <lineage>
        <taxon>Eukaryota</taxon>
        <taxon>Metazoa</taxon>
        <taxon>Ecdysozoa</taxon>
        <taxon>Arthropoda</taxon>
        <taxon>Hexapoda</taxon>
        <taxon>Insecta</taxon>
        <taxon>Pterygota</taxon>
        <taxon>Neoptera</taxon>
        <taxon>Endopterygota</taxon>
        <taxon>Coleoptera</taxon>
        <taxon>Polyphaga</taxon>
        <taxon>Elateriformia</taxon>
        <taxon>Elateroidea</taxon>
        <taxon>Lampyridae</taxon>
        <taxon>Lampyrinae</taxon>
        <taxon>Photinus</taxon>
    </lineage>
</organism>
<evidence type="ECO:0000256" key="2">
    <source>
        <dbReference type="ARBA" id="ARBA00022692"/>
    </source>
</evidence>
<protein>
    <recommendedName>
        <fullName evidence="8">Major facilitator superfamily (MFS) profile domain-containing protein</fullName>
    </recommendedName>
</protein>
<dbReference type="SUPFAM" id="SSF103473">
    <property type="entry name" value="MFS general substrate transporter"/>
    <property type="match status" value="1"/>
</dbReference>
<feature type="transmembrane region" description="Helical" evidence="5">
    <location>
        <begin position="275"/>
        <end position="299"/>
    </location>
</feature>
<dbReference type="InParanoid" id="A0A5N4B5C4"/>
<dbReference type="GO" id="GO:0016020">
    <property type="term" value="C:membrane"/>
    <property type="evidence" value="ECO:0007669"/>
    <property type="project" value="UniProtKB-SubCell"/>
</dbReference>
<dbReference type="GO" id="GO:0022857">
    <property type="term" value="F:transmembrane transporter activity"/>
    <property type="evidence" value="ECO:0007669"/>
    <property type="project" value="InterPro"/>
</dbReference>
<feature type="transmembrane region" description="Helical" evidence="5">
    <location>
        <begin position="432"/>
        <end position="455"/>
    </location>
</feature>
<dbReference type="InterPro" id="IPR036259">
    <property type="entry name" value="MFS_trans_sf"/>
</dbReference>
<evidence type="ECO:0008006" key="8">
    <source>
        <dbReference type="Google" id="ProtNLM"/>
    </source>
</evidence>
<keyword evidence="2 5" id="KW-0812">Transmembrane</keyword>
<evidence type="ECO:0000256" key="1">
    <source>
        <dbReference type="ARBA" id="ARBA00004141"/>
    </source>
</evidence>
<dbReference type="AlphaFoldDB" id="A0A5N4B5C4"/>
<keyword evidence="4 5" id="KW-0472">Membrane</keyword>
<proteinExistence type="predicted"/>
<feature type="transmembrane region" description="Helical" evidence="5">
    <location>
        <begin position="117"/>
        <end position="141"/>
    </location>
</feature>
<dbReference type="Pfam" id="PF07690">
    <property type="entry name" value="MFS_1"/>
    <property type="match status" value="1"/>
</dbReference>
<accession>A0A5N4B5C4</accession>
<dbReference type="OrthoDB" id="430300at2759"/>
<sequence>MTVSQKSVMKIKLVLNAITIEPLLICYVAARAMCDPTLKNLELDKACYVKANYNGTVCNTITNGTFEEQNFTKENNEIQLHITDMHSWQISASSVITMFVVLVLGTISDHYKIRKRFLIFSVTGQLVELSGCIVCVAYMNYCPLEALGVAQEVVLSLFGGEKFFLTIIFAYITDITTEGRRTLRIAIIQGIYNICYGIGNLFTGSFLSKLGYLIVLSICFAVTMLGLVYAIFFVKESSVKCKKSDEPAITPITPKDFLETLKLFSKYHKSQSVKIIMILIVLALASTISYGELSVMFLFTATAYSWTIKTYTYFFTITTGINTLGLVCAVPLFTEVFKLHDLLIIAAAFLNRIIVNTIYVTVRTPLGLYIGCSIAILRILTLVGIRSQLTKYVHHYDICKVLALYTIVDSCSEAFASALYNKGIYGLTQATFPHAFFLVGIALGAIGILIVLLMYHNVRKPRRKDAKDPPVIIDAFDRRVSLDMQITTL</sequence>
<feature type="transmembrane region" description="Helical" evidence="5">
    <location>
        <begin position="401"/>
        <end position="420"/>
    </location>
</feature>
<evidence type="ECO:0000256" key="3">
    <source>
        <dbReference type="ARBA" id="ARBA00022989"/>
    </source>
</evidence>
<name>A0A5N4B5C4_PHOPY</name>
<evidence type="ECO:0000256" key="5">
    <source>
        <dbReference type="SAM" id="Phobius"/>
    </source>
</evidence>
<dbReference type="EMBL" id="VVIM01000001">
    <property type="protein sequence ID" value="KAB0804817.1"/>
    <property type="molecule type" value="Genomic_DNA"/>
</dbReference>
<dbReference type="InterPro" id="IPR011701">
    <property type="entry name" value="MFS"/>
</dbReference>
<feature type="transmembrane region" description="Helical" evidence="5">
    <location>
        <begin position="311"/>
        <end position="333"/>
    </location>
</feature>
<comment type="caution">
    <text evidence="6">The sequence shown here is derived from an EMBL/GenBank/DDBJ whole genome shotgun (WGS) entry which is preliminary data.</text>
</comment>